<keyword evidence="3" id="KW-1185">Reference proteome</keyword>
<gene>
    <name evidence="2" type="ORF">DFA_09765</name>
</gene>
<dbReference type="KEGG" id="dfa:DFA_09765"/>
<feature type="region of interest" description="Disordered" evidence="1">
    <location>
        <begin position="119"/>
        <end position="140"/>
    </location>
</feature>
<dbReference type="InterPro" id="IPR040415">
    <property type="entry name" value="SETD9"/>
</dbReference>
<reference evidence="3" key="1">
    <citation type="journal article" date="2011" name="Genome Res.">
        <title>Phylogeny-wide analysis of social amoeba genomes highlights ancient origins for complex intercellular communication.</title>
        <authorList>
            <person name="Heidel A.J."/>
            <person name="Lawal H.M."/>
            <person name="Felder M."/>
            <person name="Schilde C."/>
            <person name="Helps N.R."/>
            <person name="Tunggal B."/>
            <person name="Rivero F."/>
            <person name="John U."/>
            <person name="Schleicher M."/>
            <person name="Eichinger L."/>
            <person name="Platzer M."/>
            <person name="Noegel A.A."/>
            <person name="Schaap P."/>
            <person name="Gloeckner G."/>
        </authorList>
    </citation>
    <scope>NUCLEOTIDE SEQUENCE [LARGE SCALE GENOMIC DNA]</scope>
    <source>
        <strain evidence="3">SH3</strain>
    </source>
</reference>
<evidence type="ECO:0000256" key="1">
    <source>
        <dbReference type="SAM" id="MobiDB-lite"/>
    </source>
</evidence>
<evidence type="ECO:0000313" key="3">
    <source>
        <dbReference type="Proteomes" id="UP000007797"/>
    </source>
</evidence>
<dbReference type="EMBL" id="GL883025">
    <property type="protein sequence ID" value="EGG16093.1"/>
    <property type="molecule type" value="Genomic_DNA"/>
</dbReference>
<organism evidence="2 3">
    <name type="scientific">Cavenderia fasciculata</name>
    <name type="common">Slime mold</name>
    <name type="synonym">Dictyostelium fasciculatum</name>
    <dbReference type="NCBI Taxonomy" id="261658"/>
    <lineage>
        <taxon>Eukaryota</taxon>
        <taxon>Amoebozoa</taxon>
        <taxon>Evosea</taxon>
        <taxon>Eumycetozoa</taxon>
        <taxon>Dictyostelia</taxon>
        <taxon>Acytosteliales</taxon>
        <taxon>Cavenderiaceae</taxon>
        <taxon>Cavenderia</taxon>
    </lineage>
</organism>
<name>F4Q8J3_CACFS</name>
<dbReference type="PANTHER" id="PTHR33524">
    <property type="entry name" value="C5ORF35"/>
    <property type="match status" value="1"/>
</dbReference>
<proteinExistence type="predicted"/>
<protein>
    <recommendedName>
        <fullName evidence="4">SET domain-containing protein</fullName>
    </recommendedName>
</protein>
<dbReference type="OrthoDB" id="442460at2759"/>
<evidence type="ECO:0008006" key="4">
    <source>
        <dbReference type="Google" id="ProtNLM"/>
    </source>
</evidence>
<dbReference type="Proteomes" id="UP000007797">
    <property type="component" value="Unassembled WGS sequence"/>
</dbReference>
<dbReference type="Gene3D" id="2.170.270.10">
    <property type="entry name" value="SET domain"/>
    <property type="match status" value="1"/>
</dbReference>
<evidence type="ECO:0000313" key="2">
    <source>
        <dbReference type="EMBL" id="EGG16093.1"/>
    </source>
</evidence>
<sequence length="468" mass="53899">MIPRIRGLFNSFKKVNGVASSLTTSSPTSSSSLSSSIPASSYKQQEEEYLQSDSELTDTFKAFLSTHTYYHINAHDFINFKYSLAPPSSQPSIADYVKLRHESDRILCLLGVKEPPQSLSTTSSQFKHHHQQHQQQESSTLTMENIDEEISNYYRQLTLIPYLEQQNTITNVLDYQIHRLFQHVHDTGGKNCYPPPLVTADQEKGSISPSKDNIYFSNTLESRLRRTLRIKQENIEGSVIDHPYDKFSLVIKKSSIDHGEAGYGVHVKGLVSPGTVLAIYPGDTYTASNMDHAAILENEYMMSRYDGTVIDGRSWLKKVDMSIYRSKYFSETGTSVSEEELLKYRNPFAIGQFINHPSEHKQNPNFPHANVIGIKYNFPQTFPDHLKPYIPHTSVTDTNFFRDKNIFAKSYVLIANRYIQDEELLLNYRYNPANPYPPWYFQPDILEAKRRWGKVNKFSLRPFFDRIN</sequence>
<dbReference type="GeneID" id="14867842"/>
<dbReference type="InterPro" id="IPR046341">
    <property type="entry name" value="SET_dom_sf"/>
</dbReference>
<dbReference type="PANTHER" id="PTHR33524:SF1">
    <property type="entry name" value="SET DOMAIN-CONTAINING PROTEIN"/>
    <property type="match status" value="1"/>
</dbReference>
<dbReference type="AlphaFoldDB" id="F4Q8J3"/>
<dbReference type="RefSeq" id="XP_004352418.1">
    <property type="nucleotide sequence ID" value="XM_004352366.1"/>
</dbReference>
<accession>F4Q8J3</accession>